<dbReference type="Gene3D" id="3.20.20.80">
    <property type="entry name" value="Glycosidases"/>
    <property type="match status" value="1"/>
</dbReference>
<dbReference type="RefSeq" id="WP_244349276.1">
    <property type="nucleotide sequence ID" value="NZ_JAFIRA010000006.1"/>
</dbReference>
<evidence type="ECO:0000313" key="2">
    <source>
        <dbReference type="EMBL" id="MCJ2542050.1"/>
    </source>
</evidence>
<sequence>MDSKGLTGSPLAITGTFLDEISHDIPSANWGCEDWAKDFAAMRQDGIDTVILIRAGYRDRATFPSKVLAKLHPTLIVDEDLVALFLGLAEQEGMTFFLGTYDSGDYWLQGNYQAEIDLNLAFADEVWERYGSSPAFGGWYISHEINTFDLGMMQVYEQLSQHLRCLKPLPILISPYIRGRKQFAQAISLEEHEREWDQVFARLQGKVDCVAFQDGQIDFAELPDYLAVNAALAQRYGIACWSNIESFDRDVHIKFPPIAWPKLRFKLEAAQAAGVDKLITFEYSHFLSPNSIYPAAHNLNRRYRNWVKSLSLQGSNDDPNNSDNG</sequence>
<gene>
    <name evidence="2" type="ORF">JX360_03875</name>
</gene>
<dbReference type="InterPro" id="IPR027849">
    <property type="entry name" value="DUF4434"/>
</dbReference>
<comment type="caution">
    <text evidence="2">The sequence shown here is derived from an EMBL/GenBank/DDBJ whole genome shotgun (WGS) entry which is preliminary data.</text>
</comment>
<dbReference type="Pfam" id="PF14488">
    <property type="entry name" value="DUF4434"/>
    <property type="match status" value="1"/>
</dbReference>
<name>A0ABT0C9M0_THEVL</name>
<keyword evidence="3" id="KW-1185">Reference proteome</keyword>
<organism evidence="2 3">
    <name type="scientific">Thermostichus vulcanus str. 'Rupite'</name>
    <dbReference type="NCBI Taxonomy" id="2813851"/>
    <lineage>
        <taxon>Bacteria</taxon>
        <taxon>Bacillati</taxon>
        <taxon>Cyanobacteriota</taxon>
        <taxon>Cyanophyceae</taxon>
        <taxon>Thermostichales</taxon>
        <taxon>Thermostichaceae</taxon>
        <taxon>Thermostichus</taxon>
    </lineage>
</organism>
<reference evidence="2" key="1">
    <citation type="submission" date="2021-02" db="EMBL/GenBank/DDBJ databases">
        <title>The CRISPR/cas machinery reduction and long-range gene transfer in the hot spring cyanobacterium Synechococcus.</title>
        <authorList>
            <person name="Dvorak P."/>
            <person name="Jahodarova E."/>
            <person name="Hasler P."/>
            <person name="Poulickova A."/>
        </authorList>
    </citation>
    <scope>NUCLEOTIDE SEQUENCE</scope>
    <source>
        <strain evidence="2">Rupite</strain>
    </source>
</reference>
<feature type="domain" description="DUF4434" evidence="1">
    <location>
        <begin position="13"/>
        <end position="293"/>
    </location>
</feature>
<evidence type="ECO:0000259" key="1">
    <source>
        <dbReference type="Pfam" id="PF14488"/>
    </source>
</evidence>
<accession>A0ABT0C9M0</accession>
<proteinExistence type="predicted"/>
<dbReference type="EMBL" id="JAFIRA010000006">
    <property type="protein sequence ID" value="MCJ2542050.1"/>
    <property type="molecule type" value="Genomic_DNA"/>
</dbReference>
<dbReference type="Proteomes" id="UP000830835">
    <property type="component" value="Unassembled WGS sequence"/>
</dbReference>
<evidence type="ECO:0000313" key="3">
    <source>
        <dbReference type="Proteomes" id="UP000830835"/>
    </source>
</evidence>
<protein>
    <submittedName>
        <fullName evidence="2">DUF4434 domain-containing protein</fullName>
    </submittedName>
</protein>